<evidence type="ECO:0000313" key="1">
    <source>
        <dbReference type="EMBL" id="MCH4824663.1"/>
    </source>
</evidence>
<dbReference type="AlphaFoldDB" id="A0A9X1V941"/>
<protein>
    <submittedName>
        <fullName evidence="1">Uncharacterized protein</fullName>
    </submittedName>
</protein>
<dbReference type="RefSeq" id="WP_240714827.1">
    <property type="nucleotide sequence ID" value="NZ_JAKVTV010000019.1"/>
</dbReference>
<name>A0A9X1V941_9FLAO</name>
<organism evidence="1 2">
    <name type="scientific">Christiangramia lutea</name>
    <dbReference type="NCBI Taxonomy" id="1607951"/>
    <lineage>
        <taxon>Bacteria</taxon>
        <taxon>Pseudomonadati</taxon>
        <taxon>Bacteroidota</taxon>
        <taxon>Flavobacteriia</taxon>
        <taxon>Flavobacteriales</taxon>
        <taxon>Flavobacteriaceae</taxon>
        <taxon>Christiangramia</taxon>
    </lineage>
</organism>
<dbReference type="EMBL" id="JAKVTV010000019">
    <property type="protein sequence ID" value="MCH4824663.1"/>
    <property type="molecule type" value="Genomic_DNA"/>
</dbReference>
<keyword evidence="2" id="KW-1185">Reference proteome</keyword>
<dbReference type="Proteomes" id="UP001139226">
    <property type="component" value="Unassembled WGS sequence"/>
</dbReference>
<proteinExistence type="predicted"/>
<reference evidence="1" key="1">
    <citation type="submission" date="2022-03" db="EMBL/GenBank/DDBJ databases">
        <title>Gramella crocea sp. nov., isolated from activated sludge of a seafood processing plant.</title>
        <authorList>
            <person name="Zhang X."/>
        </authorList>
    </citation>
    <scope>NUCLEOTIDE SEQUENCE</scope>
    <source>
        <strain evidence="1">YJ019</strain>
    </source>
</reference>
<sequence>MKSYRILYFIIFISFNSYSQKLFKEYGEREYSDTLNIELLHKICDNSELEFSDIYVNKSNSVSFQSDTTFFAIQYILKNTEDGNLYTTKYLLAKNSNGKVLAQLDDSDSYYDKEAVQPSPSYILKNPIKLSTQNIGIGVITEESVRSCATIYSKQKISIFTLTNNKLNRVLENYPIRESHGESNCAGNYEIEILHKSVERMKSKTHGLFDLFITKKFTYEKVIEKNEDDSIEGKNIKKDKYETEKLLFDGEKYKFKEDNVLRFLK</sequence>
<evidence type="ECO:0000313" key="2">
    <source>
        <dbReference type="Proteomes" id="UP001139226"/>
    </source>
</evidence>
<gene>
    <name evidence="1" type="ORF">ML462_15945</name>
</gene>
<comment type="caution">
    <text evidence="1">The sequence shown here is derived from an EMBL/GenBank/DDBJ whole genome shotgun (WGS) entry which is preliminary data.</text>
</comment>
<accession>A0A9X1V941</accession>